<organism evidence="7">
    <name type="scientific">Caenorhabditis remanei</name>
    <name type="common">Caenorhabditis vulgaris</name>
    <dbReference type="NCBI Taxonomy" id="31234"/>
    <lineage>
        <taxon>Eukaryota</taxon>
        <taxon>Metazoa</taxon>
        <taxon>Ecdysozoa</taxon>
        <taxon>Nematoda</taxon>
        <taxon>Chromadorea</taxon>
        <taxon>Rhabditida</taxon>
        <taxon>Rhabditina</taxon>
        <taxon>Rhabditomorpha</taxon>
        <taxon>Rhabditoidea</taxon>
        <taxon>Rhabditidae</taxon>
        <taxon>Peloderinae</taxon>
        <taxon>Caenorhabditis</taxon>
    </lineage>
</organism>
<comment type="similarity">
    <text evidence="1 2">Belongs to the CAP family.</text>
</comment>
<dbReference type="InterPro" id="IPR006599">
    <property type="entry name" value="CARP_motif"/>
</dbReference>
<reference evidence="6 8" key="2">
    <citation type="submission" date="2019-12" db="EMBL/GenBank/DDBJ databases">
        <title>Chromosome-level assembly of the Caenorhabditis remanei genome.</title>
        <authorList>
            <person name="Teterina A.A."/>
            <person name="Willis J.H."/>
            <person name="Phillips P.C."/>
        </authorList>
    </citation>
    <scope>NUCLEOTIDE SEQUENCE [LARGE SCALE GENOMIC DNA]</scope>
    <source>
        <strain evidence="6 8">PX506</strain>
        <tissue evidence="6">Whole organism</tissue>
    </source>
</reference>
<dbReference type="Gene3D" id="1.25.40.330">
    <property type="entry name" value="Adenylate cyclase-associated CAP, N-terminal domain"/>
    <property type="match status" value="1"/>
</dbReference>
<dbReference type="InterPro" id="IPR017901">
    <property type="entry name" value="C-CAP_CF_C-like"/>
</dbReference>
<dbReference type="GO" id="GO:0007015">
    <property type="term" value="P:actin filament organization"/>
    <property type="evidence" value="ECO:0007669"/>
    <property type="project" value="TreeGrafter"/>
</dbReference>
<accession>E3MGH8</accession>
<dbReference type="GO" id="GO:0019933">
    <property type="term" value="P:cAMP-mediated signaling"/>
    <property type="evidence" value="ECO:0007669"/>
    <property type="project" value="TreeGrafter"/>
</dbReference>
<dbReference type="PANTHER" id="PTHR10652:SF19">
    <property type="entry name" value="C-CAP_COFACTOR C-LIKE DOMAIN-CONTAINING PROTEIN"/>
    <property type="match status" value="1"/>
</dbReference>
<dbReference type="InterPro" id="IPR013992">
    <property type="entry name" value="Adenylate_cyclase-assoc_CAP_N"/>
</dbReference>
<gene>
    <name evidence="5" type="primary">Cre-cas-2</name>
    <name evidence="5" type="ORF">CRE_23927</name>
    <name evidence="6" type="ORF">GCK72_002263</name>
</gene>
<dbReference type="SUPFAM" id="SSF69340">
    <property type="entry name" value="C-terminal domain of adenylylcyclase associated protein"/>
    <property type="match status" value="1"/>
</dbReference>
<dbReference type="GO" id="GO:0005737">
    <property type="term" value="C:cytoplasm"/>
    <property type="evidence" value="ECO:0007669"/>
    <property type="project" value="TreeGrafter"/>
</dbReference>
<feature type="domain" description="C-CAP/cofactor C-like" evidence="4">
    <location>
        <begin position="312"/>
        <end position="450"/>
    </location>
</feature>
<sequence length="474" mass="52448">MDPSLVSRIENFANRMENILKKYESTDSVSISHGPGSNLPKNNSTSTSTPQLVKILDNVIHEKLVSFLELSAKIDIEVDHLGGLVKNAFTEHRHVLWTACGMRQPEDTKFADLINELSKKIIAVSEYKVKNRNSKFSNHLSAVEAAVGGLGWVAQPNTPAPFINDALDMSMFYINRIFMAHKDKTDHNFEWAKTLKELLTKLHGYVAENHVTGLVWNSEPGTKPTKQSLVPVTTSGAPPPPPPPQAFMIPETSKKSSVMASLLESLNTGLSATKRLKKITPDMQTHKNPALRAGKQVMKEEKENIALTHSKPGKTHDPIILWDGKIWRVEHLVGNKNAVVEVTEMKEAIYIFKCTDSIIKIKGKANSITLDRCHRTFVVFDGLVGPFEVINSQSIEIQTLGDLLTVSIQQTDGCNIFLSRDSLKAKIIASKSSAVCVSAQLDEGDDEYKEMAVPDQFMTQIVGKKLVTTVSEIV</sequence>
<dbReference type="Pfam" id="PF01213">
    <property type="entry name" value="CAP_N-CM"/>
    <property type="match status" value="1"/>
</dbReference>
<dbReference type="GO" id="GO:0003785">
    <property type="term" value="F:actin monomer binding"/>
    <property type="evidence" value="ECO:0007669"/>
    <property type="project" value="EnsemblMetazoa"/>
</dbReference>
<evidence type="ECO:0000313" key="8">
    <source>
        <dbReference type="Proteomes" id="UP000483820"/>
    </source>
</evidence>
<dbReference type="InterPro" id="IPR053950">
    <property type="entry name" value="CAP_N"/>
</dbReference>
<dbReference type="PROSITE" id="PS51329">
    <property type="entry name" value="C_CAP_COFACTOR_C"/>
    <property type="match status" value="1"/>
</dbReference>
<dbReference type="CTD" id="9809129"/>
<dbReference type="GO" id="GO:0000774">
    <property type="term" value="F:adenyl-nucleotide exchange factor activity"/>
    <property type="evidence" value="ECO:0007669"/>
    <property type="project" value="EnsemblMetazoa"/>
</dbReference>
<dbReference type="InParanoid" id="E3MGH8"/>
<evidence type="ECO:0000256" key="3">
    <source>
        <dbReference type="SAM" id="MobiDB-lite"/>
    </source>
</evidence>
<dbReference type="STRING" id="31234.E3MGH8"/>
<dbReference type="GO" id="GO:0000902">
    <property type="term" value="P:cell morphogenesis"/>
    <property type="evidence" value="ECO:0007669"/>
    <property type="project" value="TreeGrafter"/>
</dbReference>
<name>E3MGH8_CAERE</name>
<feature type="region of interest" description="Disordered" evidence="3">
    <location>
        <begin position="28"/>
        <end position="47"/>
    </location>
</feature>
<dbReference type="eggNOG" id="KOG2675">
    <property type="taxonomic scope" value="Eukaryota"/>
</dbReference>
<dbReference type="SUPFAM" id="SSF101278">
    <property type="entry name" value="N-terminal domain of adenylylcyclase associated protein, CAP"/>
    <property type="match status" value="1"/>
</dbReference>
<dbReference type="KEGG" id="crq:GCK72_002263"/>
<dbReference type="OrthoDB" id="1601at2759"/>
<dbReference type="GeneID" id="9809129"/>
<dbReference type="Proteomes" id="UP000483820">
    <property type="component" value="Chromosome I"/>
</dbReference>
<dbReference type="HOGENOM" id="CLU_015780_1_0_1"/>
<dbReference type="AlphaFoldDB" id="E3MGH8"/>
<dbReference type="InterPro" id="IPR001837">
    <property type="entry name" value="Adenylate_cyclase-assoc_CAP"/>
</dbReference>
<dbReference type="FunCoup" id="E3MGH8">
    <property type="interactions" value="1904"/>
</dbReference>
<dbReference type="EMBL" id="WUAV01000001">
    <property type="protein sequence ID" value="KAF1770444.1"/>
    <property type="molecule type" value="Genomic_DNA"/>
</dbReference>
<protein>
    <recommendedName>
        <fullName evidence="2">Adenylyl cyclase-associated protein</fullName>
    </recommendedName>
</protein>
<evidence type="ECO:0000313" key="7">
    <source>
        <dbReference type="Proteomes" id="UP000008281"/>
    </source>
</evidence>
<dbReference type="Pfam" id="PF21938">
    <property type="entry name" value="CAP_N"/>
    <property type="match status" value="1"/>
</dbReference>
<dbReference type="Proteomes" id="UP000008281">
    <property type="component" value="Unassembled WGS sequence"/>
</dbReference>
<evidence type="ECO:0000313" key="5">
    <source>
        <dbReference type="EMBL" id="EFP01370.1"/>
    </source>
</evidence>
<proteinExistence type="inferred from homology"/>
<dbReference type="RefSeq" id="XP_003104719.1">
    <property type="nucleotide sequence ID" value="XM_003104671.1"/>
</dbReference>
<evidence type="ECO:0000259" key="4">
    <source>
        <dbReference type="PROSITE" id="PS51329"/>
    </source>
</evidence>
<feature type="region of interest" description="Disordered" evidence="3">
    <location>
        <begin position="217"/>
        <end position="241"/>
    </location>
</feature>
<reference evidence="5" key="1">
    <citation type="submission" date="2007-07" db="EMBL/GenBank/DDBJ databases">
        <title>PCAP assembly of the Caenorhabditis remanei genome.</title>
        <authorList>
            <consortium name="The Caenorhabditis remanei Sequencing Consortium"/>
            <person name="Wilson R.K."/>
        </authorList>
    </citation>
    <scope>NUCLEOTIDE SEQUENCE [LARGE SCALE GENOMIC DNA]</scope>
    <source>
        <strain evidence="5">PB4641</strain>
    </source>
</reference>
<dbReference type="FunFam" id="1.25.40.330:FF:000001">
    <property type="entry name" value="Adenylyl cyclase-associated protein"/>
    <property type="match status" value="1"/>
</dbReference>
<dbReference type="Gene3D" id="2.160.20.70">
    <property type="match status" value="1"/>
</dbReference>
<dbReference type="InterPro" id="IPR016098">
    <property type="entry name" value="CAP/MinC_C"/>
</dbReference>
<dbReference type="InterPro" id="IPR013912">
    <property type="entry name" value="Adenylate_cyclase-assoc_CAP_C"/>
</dbReference>
<dbReference type="GO" id="GO:0030838">
    <property type="term" value="P:positive regulation of actin filament polymerization"/>
    <property type="evidence" value="ECO:0007669"/>
    <property type="project" value="EnsemblMetazoa"/>
</dbReference>
<evidence type="ECO:0000313" key="6">
    <source>
        <dbReference type="EMBL" id="KAF1770444.1"/>
    </source>
</evidence>
<keyword evidence="7" id="KW-1185">Reference proteome</keyword>
<dbReference type="Pfam" id="PF08603">
    <property type="entry name" value="CAP_C"/>
    <property type="match status" value="1"/>
</dbReference>
<feature type="compositionally biased region" description="Polar residues" evidence="3">
    <location>
        <begin position="224"/>
        <end position="236"/>
    </location>
</feature>
<evidence type="ECO:0000256" key="1">
    <source>
        <dbReference type="ARBA" id="ARBA00007659"/>
    </source>
</evidence>
<dbReference type="InterPro" id="IPR036222">
    <property type="entry name" value="CAP_N_sf"/>
</dbReference>
<dbReference type="InterPro" id="IPR036223">
    <property type="entry name" value="CAP_C_sf"/>
</dbReference>
<dbReference type="OMA" id="KSQQTHK"/>
<dbReference type="PANTHER" id="PTHR10652">
    <property type="entry name" value="ADENYLYL CYCLASE-ASSOCIATED PROTEIN"/>
    <property type="match status" value="1"/>
</dbReference>
<dbReference type="EMBL" id="DS268443">
    <property type="protein sequence ID" value="EFP01370.1"/>
    <property type="molecule type" value="Genomic_DNA"/>
</dbReference>
<dbReference type="GO" id="GO:0008179">
    <property type="term" value="F:adenylate cyclase binding"/>
    <property type="evidence" value="ECO:0007669"/>
    <property type="project" value="TreeGrafter"/>
</dbReference>
<evidence type="ECO:0000256" key="2">
    <source>
        <dbReference type="RuleBase" id="RU000647"/>
    </source>
</evidence>
<dbReference type="SMART" id="SM00673">
    <property type="entry name" value="CARP"/>
    <property type="match status" value="2"/>
</dbReference>